<dbReference type="Gene3D" id="3.30.565.10">
    <property type="entry name" value="Histidine kinase-like ATPase, C-terminal domain"/>
    <property type="match status" value="1"/>
</dbReference>
<dbReference type="InterPro" id="IPR050398">
    <property type="entry name" value="HssS/ArlS-like"/>
</dbReference>
<dbReference type="InterPro" id="IPR033479">
    <property type="entry name" value="dCache_1"/>
</dbReference>
<keyword evidence="8" id="KW-0547">Nucleotide-binding</keyword>
<name>A0A1D8GJX5_9FIRM</name>
<keyword evidence="4" id="KW-1003">Cell membrane</keyword>
<evidence type="ECO:0000313" key="17">
    <source>
        <dbReference type="Proteomes" id="UP000095743"/>
    </source>
</evidence>
<feature type="domain" description="Histidine kinase" evidence="15">
    <location>
        <begin position="422"/>
        <end position="637"/>
    </location>
</feature>
<reference evidence="16 17" key="1">
    <citation type="submission" date="2016-09" db="EMBL/GenBank/DDBJ databases">
        <title>Genomic analysis reveals versatility of anaerobic energy metabolism of Geosporobacter ferrireducens IRF9 of phylum Firmicutes.</title>
        <authorList>
            <person name="Kim S.-J."/>
        </authorList>
    </citation>
    <scope>NUCLEOTIDE SEQUENCE [LARGE SCALE GENOMIC DNA]</scope>
    <source>
        <strain evidence="16 17">IRF9</strain>
    </source>
</reference>
<keyword evidence="7 14" id="KW-0812">Transmembrane</keyword>
<evidence type="ECO:0000256" key="13">
    <source>
        <dbReference type="ARBA" id="ARBA00023136"/>
    </source>
</evidence>
<dbReference type="KEGG" id="gfe:Gferi_17660"/>
<evidence type="ECO:0000256" key="5">
    <source>
        <dbReference type="ARBA" id="ARBA00022553"/>
    </source>
</evidence>
<dbReference type="STRING" id="1424294.Gferi_17660"/>
<dbReference type="Pfam" id="PF02743">
    <property type="entry name" value="dCache_1"/>
    <property type="match status" value="1"/>
</dbReference>
<organism evidence="16 17">
    <name type="scientific">Geosporobacter ferrireducens</name>
    <dbReference type="NCBI Taxonomy" id="1424294"/>
    <lineage>
        <taxon>Bacteria</taxon>
        <taxon>Bacillati</taxon>
        <taxon>Bacillota</taxon>
        <taxon>Clostridia</taxon>
        <taxon>Peptostreptococcales</taxon>
        <taxon>Thermotaleaceae</taxon>
        <taxon>Geosporobacter</taxon>
    </lineage>
</organism>
<sequence>MTLSLRRRITLTICSIIIFLLILLSGFIYTKSASILNQDAETYMQSQLERAQESIDLRIRIHQLETEKLALDARVLEFLKGYVSTSKMNTYLTTLMQKKNVQNKQYMDFFILNTEGIITTSTMPEAMYLDLSTREYFRQSVLTGQTITSDILIARSDESLIVITVSPICNNLGEVIAYAGTAIHAEFLSDTVKDLKLGKTGYFIIVDSNNLILSHPDKSLIATDATNTVFALPERLLSKEQWLQSDAAKKRIITNQNGFQELQLYKKMKSNRWVLIAMLPKYEVHEKSVDLLGYVILIGASVTLGAMLIGIYISNRISTPIVAITEYMNRAVKSNLMLRQSVSDSIKNLTEEDNLLNHETSPLLHPSDEIGNLSRSLKNLKDHFVSTISRFERESEELIKSSQELSSTIEDNSYRTGNFISTLSHDLKTSITLIKGYVKGISSDIIEDPAMQKHFLQEIYNSTIDIEKITCDILDSAYEAQWSQKLHLEAVDAVGFAEQLFEAANHYINHSERSFKGSFQCNSGCLLIDTIKIKRVWNNLLNNAVKFSKKGSLIQVMIAQHEEALTFKIIDTGIGIPDEEKEKIFDMFYRGQNLKTKGYGLGLFISRSILEAHNVSLNFYSEYQKGSTFWFSLPINREDL</sequence>
<dbReference type="AlphaFoldDB" id="A0A1D8GJX5"/>
<evidence type="ECO:0000256" key="7">
    <source>
        <dbReference type="ARBA" id="ARBA00022692"/>
    </source>
</evidence>
<dbReference type="CDD" id="cd00082">
    <property type="entry name" value="HisKA"/>
    <property type="match status" value="1"/>
</dbReference>
<keyword evidence="9" id="KW-0418">Kinase</keyword>
<dbReference type="InterPro" id="IPR003661">
    <property type="entry name" value="HisK_dim/P_dom"/>
</dbReference>
<gene>
    <name evidence="16" type="ORF">Gferi_17660</name>
</gene>
<dbReference type="PANTHER" id="PTHR45528">
    <property type="entry name" value="SENSOR HISTIDINE KINASE CPXA"/>
    <property type="match status" value="1"/>
</dbReference>
<feature type="transmembrane region" description="Helical" evidence="14">
    <location>
        <begin position="291"/>
        <end position="313"/>
    </location>
</feature>
<evidence type="ECO:0000256" key="3">
    <source>
        <dbReference type="ARBA" id="ARBA00012438"/>
    </source>
</evidence>
<dbReference type="Pfam" id="PF02518">
    <property type="entry name" value="HATPase_c"/>
    <property type="match status" value="1"/>
</dbReference>
<dbReference type="EMBL" id="CP017269">
    <property type="protein sequence ID" value="AOT71217.1"/>
    <property type="molecule type" value="Genomic_DNA"/>
</dbReference>
<comment type="subcellular location">
    <subcellularLocation>
        <location evidence="2">Cell membrane</location>
        <topology evidence="2">Multi-pass membrane protein</topology>
    </subcellularLocation>
</comment>
<evidence type="ECO:0000256" key="1">
    <source>
        <dbReference type="ARBA" id="ARBA00000085"/>
    </source>
</evidence>
<dbReference type="Gene3D" id="3.30.450.20">
    <property type="entry name" value="PAS domain"/>
    <property type="match status" value="2"/>
</dbReference>
<keyword evidence="13 14" id="KW-0472">Membrane</keyword>
<comment type="catalytic activity">
    <reaction evidence="1">
        <text>ATP + protein L-histidine = ADP + protein N-phospho-L-histidine.</text>
        <dbReference type="EC" id="2.7.13.3"/>
    </reaction>
</comment>
<keyword evidence="17" id="KW-1185">Reference proteome</keyword>
<dbReference type="InterPro" id="IPR036890">
    <property type="entry name" value="HATPase_C_sf"/>
</dbReference>
<dbReference type="Pfam" id="PF00512">
    <property type="entry name" value="HisKA"/>
    <property type="match status" value="1"/>
</dbReference>
<proteinExistence type="predicted"/>
<dbReference type="Proteomes" id="UP000095743">
    <property type="component" value="Chromosome"/>
</dbReference>
<dbReference type="InterPro" id="IPR004358">
    <property type="entry name" value="Sig_transdc_His_kin-like_C"/>
</dbReference>
<evidence type="ECO:0000256" key="14">
    <source>
        <dbReference type="SAM" id="Phobius"/>
    </source>
</evidence>
<dbReference type="InterPro" id="IPR003594">
    <property type="entry name" value="HATPase_dom"/>
</dbReference>
<keyword evidence="11 14" id="KW-1133">Transmembrane helix</keyword>
<dbReference type="SUPFAM" id="SSF47384">
    <property type="entry name" value="Homodimeric domain of signal transducing histidine kinase"/>
    <property type="match status" value="1"/>
</dbReference>
<dbReference type="Gene3D" id="1.10.287.130">
    <property type="match status" value="1"/>
</dbReference>
<dbReference type="GO" id="GO:0000155">
    <property type="term" value="F:phosphorelay sensor kinase activity"/>
    <property type="evidence" value="ECO:0007669"/>
    <property type="project" value="InterPro"/>
</dbReference>
<dbReference type="GO" id="GO:0005886">
    <property type="term" value="C:plasma membrane"/>
    <property type="evidence" value="ECO:0007669"/>
    <property type="project" value="UniProtKB-SubCell"/>
</dbReference>
<dbReference type="Gene3D" id="6.10.340.10">
    <property type="match status" value="1"/>
</dbReference>
<dbReference type="GO" id="GO:0005524">
    <property type="term" value="F:ATP binding"/>
    <property type="evidence" value="ECO:0007669"/>
    <property type="project" value="UniProtKB-KW"/>
</dbReference>
<feature type="transmembrane region" description="Helical" evidence="14">
    <location>
        <begin position="9"/>
        <end position="29"/>
    </location>
</feature>
<accession>A0A1D8GJX5</accession>
<dbReference type="SMART" id="SM00388">
    <property type="entry name" value="HisKA"/>
    <property type="match status" value="1"/>
</dbReference>
<evidence type="ECO:0000256" key="9">
    <source>
        <dbReference type="ARBA" id="ARBA00022777"/>
    </source>
</evidence>
<dbReference type="PROSITE" id="PS50109">
    <property type="entry name" value="HIS_KIN"/>
    <property type="match status" value="1"/>
</dbReference>
<keyword evidence="5" id="KW-0597">Phosphoprotein</keyword>
<protein>
    <recommendedName>
        <fullName evidence="3">histidine kinase</fullName>
        <ecNumber evidence="3">2.7.13.3</ecNumber>
    </recommendedName>
</protein>
<dbReference type="CDD" id="cd12912">
    <property type="entry name" value="PDC2_MCP_like"/>
    <property type="match status" value="1"/>
</dbReference>
<dbReference type="PRINTS" id="PR00344">
    <property type="entry name" value="BCTRLSENSOR"/>
</dbReference>
<evidence type="ECO:0000256" key="6">
    <source>
        <dbReference type="ARBA" id="ARBA00022679"/>
    </source>
</evidence>
<dbReference type="CDD" id="cd00075">
    <property type="entry name" value="HATPase"/>
    <property type="match status" value="1"/>
</dbReference>
<evidence type="ECO:0000256" key="2">
    <source>
        <dbReference type="ARBA" id="ARBA00004651"/>
    </source>
</evidence>
<dbReference type="PANTHER" id="PTHR45528:SF1">
    <property type="entry name" value="SENSOR HISTIDINE KINASE CPXA"/>
    <property type="match status" value="1"/>
</dbReference>
<evidence type="ECO:0000256" key="11">
    <source>
        <dbReference type="ARBA" id="ARBA00022989"/>
    </source>
</evidence>
<dbReference type="EC" id="2.7.13.3" evidence="3"/>
<keyword evidence="10" id="KW-0067">ATP-binding</keyword>
<evidence type="ECO:0000256" key="10">
    <source>
        <dbReference type="ARBA" id="ARBA00022840"/>
    </source>
</evidence>
<evidence type="ECO:0000313" key="16">
    <source>
        <dbReference type="EMBL" id="AOT71217.1"/>
    </source>
</evidence>
<dbReference type="InterPro" id="IPR005467">
    <property type="entry name" value="His_kinase_dom"/>
</dbReference>
<dbReference type="InterPro" id="IPR036097">
    <property type="entry name" value="HisK_dim/P_sf"/>
</dbReference>
<dbReference type="RefSeq" id="WP_069978821.1">
    <property type="nucleotide sequence ID" value="NZ_VENK01000024.1"/>
</dbReference>
<evidence type="ECO:0000256" key="12">
    <source>
        <dbReference type="ARBA" id="ARBA00023012"/>
    </source>
</evidence>
<evidence type="ECO:0000259" key="15">
    <source>
        <dbReference type="PROSITE" id="PS50109"/>
    </source>
</evidence>
<dbReference type="SMART" id="SM00387">
    <property type="entry name" value="HATPase_c"/>
    <property type="match status" value="1"/>
</dbReference>
<keyword evidence="6" id="KW-0808">Transferase</keyword>
<evidence type="ECO:0000256" key="4">
    <source>
        <dbReference type="ARBA" id="ARBA00022475"/>
    </source>
</evidence>
<keyword evidence="12" id="KW-0902">Two-component regulatory system</keyword>
<dbReference type="SUPFAM" id="SSF55874">
    <property type="entry name" value="ATPase domain of HSP90 chaperone/DNA topoisomerase II/histidine kinase"/>
    <property type="match status" value="1"/>
</dbReference>
<evidence type="ECO:0000256" key="8">
    <source>
        <dbReference type="ARBA" id="ARBA00022741"/>
    </source>
</evidence>